<dbReference type="EMBL" id="JBHMBS010000003">
    <property type="protein sequence ID" value="MFB9675264.1"/>
    <property type="molecule type" value="Genomic_DNA"/>
</dbReference>
<keyword evidence="2" id="KW-1185">Reference proteome</keyword>
<comment type="caution">
    <text evidence="1">The sequence shown here is derived from an EMBL/GenBank/DDBJ whole genome shotgun (WGS) entry which is preliminary data.</text>
</comment>
<dbReference type="Proteomes" id="UP001589610">
    <property type="component" value="Unassembled WGS sequence"/>
</dbReference>
<protein>
    <submittedName>
        <fullName evidence="1">Uncharacterized protein</fullName>
    </submittedName>
</protein>
<organism evidence="1 2">
    <name type="scientific">Streptosporangium vulgare</name>
    <dbReference type="NCBI Taxonomy" id="46190"/>
    <lineage>
        <taxon>Bacteria</taxon>
        <taxon>Bacillati</taxon>
        <taxon>Actinomycetota</taxon>
        <taxon>Actinomycetes</taxon>
        <taxon>Streptosporangiales</taxon>
        <taxon>Streptosporangiaceae</taxon>
        <taxon>Streptosporangium</taxon>
    </lineage>
</organism>
<reference evidence="1 2" key="1">
    <citation type="submission" date="2024-09" db="EMBL/GenBank/DDBJ databases">
        <authorList>
            <person name="Sun Q."/>
            <person name="Mori K."/>
        </authorList>
    </citation>
    <scope>NUCLEOTIDE SEQUENCE [LARGE SCALE GENOMIC DNA]</scope>
    <source>
        <strain evidence="1 2">JCM 3028</strain>
    </source>
</reference>
<evidence type="ECO:0000313" key="2">
    <source>
        <dbReference type="Proteomes" id="UP001589610"/>
    </source>
</evidence>
<accession>A0ABV5T876</accession>
<evidence type="ECO:0000313" key="1">
    <source>
        <dbReference type="EMBL" id="MFB9675264.1"/>
    </source>
</evidence>
<proteinExistence type="predicted"/>
<gene>
    <name evidence="1" type="ORF">ACFFRH_07175</name>
</gene>
<sequence length="61" mass="6951">MFSHVQTPALLELVKGNGDYNYEKDRRFAKGKNIVYWLDRGFRSGDPGSCKTWTVPSSRVA</sequence>
<dbReference type="RefSeq" id="WP_344747415.1">
    <property type="nucleotide sequence ID" value="NZ_BAAAWW010000127.1"/>
</dbReference>
<name>A0ABV5T876_9ACTN</name>